<feature type="domain" description="RRM" evidence="6">
    <location>
        <begin position="225"/>
        <end position="309"/>
    </location>
</feature>
<feature type="domain" description="RRM" evidence="6">
    <location>
        <begin position="333"/>
        <end position="409"/>
    </location>
</feature>
<dbReference type="EMBL" id="JAKWFO010000005">
    <property type="protein sequence ID" value="KAI9636864.1"/>
    <property type="molecule type" value="Genomic_DNA"/>
</dbReference>
<comment type="caution">
    <text evidence="7">The sequence shown here is derived from an EMBL/GenBank/DDBJ whole genome shotgun (WGS) entry which is preliminary data.</text>
</comment>
<feature type="region of interest" description="Disordered" evidence="5">
    <location>
        <begin position="1"/>
        <end position="163"/>
    </location>
</feature>
<sequence length="584" mass="63711">GRGHRSHRERDGDRNDRGERRHHRDERDDRREHSGRDREHRGHERGERDSYGRDRDDRGGGGGGYRDDGRRRRREDDDGGYAEPMGGPPARRMRYDEESFAQPMRGDYQPRRDDRGGGGDWRGGGGGGRGGGGGYRGGRGRREESPRDPTPPGTVPLESRHIEKSLWDLRPPMFEGLGAMEAKMTGMFSYGPGRVPPPAHLGIPPALIAGSFAPGNVVNSVRQAKRIYIGNITDAHTEEVLRNHFTKLMKENNLAAGALGGDIVQEVGIDEEKRFAFIEFRTPDEATGAMQFDGETIADVKITVKPPKDYIGIDTALGTMAGGVGMTVSESPNKLFIGGLPTYLNDEQVMELMKSFGELKSFNLVKDGTASKGFAFAEYVDTPTTDMAIAGLHNFQLGDRTLVVQRAEMGRNTGASGMGMVAHAILAQASNPEAAGPTSRVMLLLNMVTSDELYDDQDYQDILEDINEECGKYGEIEGVRVPRPVPKDKTWSANDSAAQTEARAKRIDEHHGVGRVYVLYKEVASAGKAMKALGGRQFAGRTILTASVPEEEAAAPPPPAREPTKEEMDKAAADALNDIMGGLV</sequence>
<dbReference type="InterPro" id="IPR035979">
    <property type="entry name" value="RBD_domain_sf"/>
</dbReference>
<evidence type="ECO:0000256" key="1">
    <source>
        <dbReference type="ARBA" id="ARBA00022664"/>
    </source>
</evidence>
<reference evidence="7" key="1">
    <citation type="journal article" date="2022" name="G3 (Bethesda)">
        <title>High quality genome of the basidiomycete yeast Dioszegia hungarica PDD-24b-2 isolated from cloud water.</title>
        <authorList>
            <person name="Jarrige D."/>
            <person name="Haridas S."/>
            <person name="Bleykasten-Grosshans C."/>
            <person name="Joly M."/>
            <person name="Nadalig T."/>
            <person name="Sancelme M."/>
            <person name="Vuilleumier S."/>
            <person name="Grigoriev I.V."/>
            <person name="Amato P."/>
            <person name="Bringel F."/>
        </authorList>
    </citation>
    <scope>NUCLEOTIDE SEQUENCE</scope>
    <source>
        <strain evidence="7">PDD-24b-2</strain>
    </source>
</reference>
<dbReference type="GeneID" id="77726420"/>
<evidence type="ECO:0000256" key="4">
    <source>
        <dbReference type="PROSITE-ProRule" id="PRU00176"/>
    </source>
</evidence>
<dbReference type="SMART" id="SM00360">
    <property type="entry name" value="RRM"/>
    <property type="match status" value="3"/>
</dbReference>
<evidence type="ECO:0000259" key="6">
    <source>
        <dbReference type="PROSITE" id="PS50102"/>
    </source>
</evidence>
<dbReference type="AlphaFoldDB" id="A0AA38HD42"/>
<name>A0AA38HD42_9TREE</name>
<proteinExistence type="predicted"/>
<keyword evidence="2 4" id="KW-0694">RNA-binding</keyword>
<dbReference type="CDD" id="cd12231">
    <property type="entry name" value="RRM2_U2AF65"/>
    <property type="match status" value="1"/>
</dbReference>
<evidence type="ECO:0000313" key="8">
    <source>
        <dbReference type="Proteomes" id="UP001164286"/>
    </source>
</evidence>
<dbReference type="InterPro" id="IPR012677">
    <property type="entry name" value="Nucleotide-bd_a/b_plait_sf"/>
</dbReference>
<dbReference type="GO" id="GO:0008380">
    <property type="term" value="P:RNA splicing"/>
    <property type="evidence" value="ECO:0007669"/>
    <property type="project" value="UniProtKB-KW"/>
</dbReference>
<dbReference type="InterPro" id="IPR000504">
    <property type="entry name" value="RRM_dom"/>
</dbReference>
<feature type="region of interest" description="Disordered" evidence="5">
    <location>
        <begin position="547"/>
        <end position="570"/>
    </location>
</feature>
<dbReference type="CDD" id="cd12232">
    <property type="entry name" value="RRM3_U2AF65"/>
    <property type="match status" value="1"/>
</dbReference>
<feature type="non-terminal residue" evidence="7">
    <location>
        <position position="584"/>
    </location>
</feature>
<keyword evidence="3" id="KW-0508">mRNA splicing</keyword>
<dbReference type="GO" id="GO:0006397">
    <property type="term" value="P:mRNA processing"/>
    <property type="evidence" value="ECO:0007669"/>
    <property type="project" value="UniProtKB-KW"/>
</dbReference>
<organism evidence="7 8">
    <name type="scientific">Dioszegia hungarica</name>
    <dbReference type="NCBI Taxonomy" id="4972"/>
    <lineage>
        <taxon>Eukaryota</taxon>
        <taxon>Fungi</taxon>
        <taxon>Dikarya</taxon>
        <taxon>Basidiomycota</taxon>
        <taxon>Agaricomycotina</taxon>
        <taxon>Tremellomycetes</taxon>
        <taxon>Tremellales</taxon>
        <taxon>Bulleribasidiaceae</taxon>
        <taxon>Dioszegia</taxon>
    </lineage>
</organism>
<feature type="compositionally biased region" description="Gly residues" evidence="5">
    <location>
        <begin position="118"/>
        <end position="137"/>
    </location>
</feature>
<dbReference type="Gene3D" id="3.30.70.330">
    <property type="match status" value="3"/>
</dbReference>
<keyword evidence="1" id="KW-0507">mRNA processing</keyword>
<dbReference type="PANTHER" id="PTHR23139">
    <property type="entry name" value="RNA-BINDING PROTEIN"/>
    <property type="match status" value="1"/>
</dbReference>
<feature type="compositionally biased region" description="Basic and acidic residues" evidence="5">
    <location>
        <begin position="8"/>
        <end position="76"/>
    </location>
</feature>
<feature type="region of interest" description="Disordered" evidence="5">
    <location>
        <begin position="483"/>
        <end position="502"/>
    </location>
</feature>
<evidence type="ECO:0000313" key="7">
    <source>
        <dbReference type="EMBL" id="KAI9636864.1"/>
    </source>
</evidence>
<dbReference type="PROSITE" id="PS50102">
    <property type="entry name" value="RRM"/>
    <property type="match status" value="2"/>
</dbReference>
<dbReference type="GO" id="GO:0003723">
    <property type="term" value="F:RNA binding"/>
    <property type="evidence" value="ECO:0007669"/>
    <property type="project" value="UniProtKB-UniRule"/>
</dbReference>
<gene>
    <name evidence="7" type="ORF">MKK02DRAFT_26570</name>
</gene>
<dbReference type="SUPFAM" id="SSF54928">
    <property type="entry name" value="RNA-binding domain, RBD"/>
    <property type="match status" value="2"/>
</dbReference>
<dbReference type="FunFam" id="3.30.70.330:FF:000074">
    <property type="entry name" value="U2 snRNP auxiliary factor large subunit"/>
    <property type="match status" value="1"/>
</dbReference>
<evidence type="ECO:0000256" key="5">
    <source>
        <dbReference type="SAM" id="MobiDB-lite"/>
    </source>
</evidence>
<dbReference type="RefSeq" id="XP_052946641.1">
    <property type="nucleotide sequence ID" value="XM_053087219.1"/>
</dbReference>
<protein>
    <submittedName>
        <fullName evidence="7">Splicing factor</fullName>
    </submittedName>
</protein>
<dbReference type="Proteomes" id="UP001164286">
    <property type="component" value="Unassembled WGS sequence"/>
</dbReference>
<dbReference type="Pfam" id="PF00076">
    <property type="entry name" value="RRM_1"/>
    <property type="match status" value="1"/>
</dbReference>
<evidence type="ECO:0000256" key="2">
    <source>
        <dbReference type="ARBA" id="ARBA00022884"/>
    </source>
</evidence>
<feature type="compositionally biased region" description="Basic and acidic residues" evidence="5">
    <location>
        <begin position="108"/>
        <end position="117"/>
    </location>
</feature>
<evidence type="ECO:0000256" key="3">
    <source>
        <dbReference type="ARBA" id="ARBA00023187"/>
    </source>
</evidence>
<keyword evidence="8" id="KW-1185">Reference proteome</keyword>
<accession>A0AA38HD42</accession>